<dbReference type="CDD" id="cd00293">
    <property type="entry name" value="USP-like"/>
    <property type="match status" value="1"/>
</dbReference>
<dbReference type="AlphaFoldDB" id="A0A6N6JGZ1"/>
<sequence>MDHSTILFVINQKTSNDAISDLAHSCAARQIHLACFLLGSAPELPTYAYGVPPYGGMNIPDNWQDLVDQAHQTQRDRVQEIEGLLSTSGVSGDVQSVMCPTRDIKQLVAHRARVCDIAHIASNVRDAPEMLREAAHGILFNAPVGLLLNGSPASPAKRVFVAWDSSKAASRSIHAAMPYLKEADDVIIGCFDPVMTPGNDGADPGTDVAAWLSHHGCKVMVSQYPSGGREIGDSIIDRAKEAGVGLVVMGAYGHARMIEAVFGGTTKTMMEQTDLPVLLAH</sequence>
<dbReference type="Proteomes" id="UP000436822">
    <property type="component" value="Unassembled WGS sequence"/>
</dbReference>
<dbReference type="PRINTS" id="PR01438">
    <property type="entry name" value="UNVRSLSTRESS"/>
</dbReference>
<dbReference type="EMBL" id="BLJE01000002">
    <property type="protein sequence ID" value="GFE65486.1"/>
    <property type="molecule type" value="Genomic_DNA"/>
</dbReference>
<evidence type="ECO:0000313" key="1">
    <source>
        <dbReference type="EMBL" id="GFE65486.1"/>
    </source>
</evidence>
<dbReference type="OrthoDB" id="9804721at2"/>
<organism evidence="1 2">
    <name type="scientific">Litoreibacter roseus</name>
    <dbReference type="NCBI Taxonomy" id="2601869"/>
    <lineage>
        <taxon>Bacteria</taxon>
        <taxon>Pseudomonadati</taxon>
        <taxon>Pseudomonadota</taxon>
        <taxon>Alphaproteobacteria</taxon>
        <taxon>Rhodobacterales</taxon>
        <taxon>Roseobacteraceae</taxon>
        <taxon>Litoreibacter</taxon>
    </lineage>
</organism>
<reference evidence="1 2" key="1">
    <citation type="submission" date="2019-12" db="EMBL/GenBank/DDBJ databases">
        <title>Litoreibacter badius sp. nov., a novel bacteriochlorophyll a-containing bacterium in the genus Litoreibacter.</title>
        <authorList>
            <person name="Kanamuro M."/>
            <person name="Takabe Y."/>
            <person name="Mori K."/>
            <person name="Takaichi S."/>
            <person name="Hanada S."/>
        </authorList>
    </citation>
    <scope>NUCLEOTIDE SEQUENCE [LARGE SCALE GENOMIC DNA]</scope>
    <source>
        <strain evidence="1 2">K6</strain>
    </source>
</reference>
<dbReference type="InterPro" id="IPR006015">
    <property type="entry name" value="Universal_stress_UspA"/>
</dbReference>
<protein>
    <submittedName>
        <fullName evidence="1">Universal stress protein</fullName>
    </submittedName>
</protein>
<evidence type="ECO:0000313" key="2">
    <source>
        <dbReference type="Proteomes" id="UP000436822"/>
    </source>
</evidence>
<name>A0A6N6JGZ1_9RHOB</name>
<accession>A0A6N6JGZ1</accession>
<keyword evidence="2" id="KW-1185">Reference proteome</keyword>
<comment type="caution">
    <text evidence="1">The sequence shown here is derived from an EMBL/GenBank/DDBJ whole genome shotgun (WGS) entry which is preliminary data.</text>
</comment>
<dbReference type="RefSeq" id="WP_159807466.1">
    <property type="nucleotide sequence ID" value="NZ_BLJE01000002.1"/>
</dbReference>
<dbReference type="SUPFAM" id="SSF52402">
    <property type="entry name" value="Adenine nucleotide alpha hydrolases-like"/>
    <property type="match status" value="1"/>
</dbReference>
<proteinExistence type="predicted"/>
<gene>
    <name evidence="1" type="ORF">KIN_25600</name>
</gene>
<dbReference type="Gene3D" id="3.40.50.12370">
    <property type="match status" value="1"/>
</dbReference>